<name>A0ABN2XSZ0_9MICC</name>
<dbReference type="RefSeq" id="WP_344224341.1">
    <property type="nucleotide sequence ID" value="NZ_BAAAQA010000015.1"/>
</dbReference>
<dbReference type="Pfam" id="PF04055">
    <property type="entry name" value="Radical_SAM"/>
    <property type="match status" value="1"/>
</dbReference>
<dbReference type="PANTHER" id="PTHR13932:SF5">
    <property type="entry name" value="RADICAL S-ADENOSYL METHIONINE DOMAIN-CONTAINING PROTEIN 1, MITOCHONDRIAL"/>
    <property type="match status" value="1"/>
</dbReference>
<gene>
    <name evidence="5" type="primary">hemW</name>
    <name evidence="5" type="ORF">GCM10009824_14600</name>
</gene>
<dbReference type="PANTHER" id="PTHR13932">
    <property type="entry name" value="COPROPORPHYRINIGEN III OXIDASE"/>
    <property type="match status" value="1"/>
</dbReference>
<evidence type="ECO:0000256" key="1">
    <source>
        <dbReference type="ARBA" id="ARBA00006100"/>
    </source>
</evidence>
<keyword evidence="3" id="KW-0949">S-adenosyl-L-methionine</keyword>
<protein>
    <recommendedName>
        <fullName evidence="2 3">Heme chaperone HemW</fullName>
    </recommendedName>
</protein>
<dbReference type="SFLD" id="SFLDS00029">
    <property type="entry name" value="Radical_SAM"/>
    <property type="match status" value="1"/>
</dbReference>
<dbReference type="InterPro" id="IPR006638">
    <property type="entry name" value="Elp3/MiaA/NifB-like_rSAM"/>
</dbReference>
<dbReference type="SUPFAM" id="SSF102114">
    <property type="entry name" value="Radical SAM enzymes"/>
    <property type="match status" value="1"/>
</dbReference>
<keyword evidence="3" id="KW-0349">Heme</keyword>
<evidence type="ECO:0000256" key="3">
    <source>
        <dbReference type="RuleBase" id="RU364116"/>
    </source>
</evidence>
<dbReference type="SFLD" id="SFLDG01065">
    <property type="entry name" value="anaerobic_coproporphyrinogen-I"/>
    <property type="match status" value="1"/>
</dbReference>
<dbReference type="InterPro" id="IPR058240">
    <property type="entry name" value="rSAM_sf"/>
</dbReference>
<comment type="similarity">
    <text evidence="1">Belongs to the anaerobic coproporphyrinogen-III oxidase family. HemW subfamily.</text>
</comment>
<keyword evidence="6" id="KW-1185">Reference proteome</keyword>
<dbReference type="InterPro" id="IPR004559">
    <property type="entry name" value="HemW-like"/>
</dbReference>
<keyword evidence="3" id="KW-0143">Chaperone</keyword>
<dbReference type="InterPro" id="IPR034505">
    <property type="entry name" value="Coproporphyrinogen-III_oxidase"/>
</dbReference>
<reference evidence="5 6" key="1">
    <citation type="journal article" date="2019" name="Int. J. Syst. Evol. Microbiol.">
        <title>The Global Catalogue of Microorganisms (GCM) 10K type strain sequencing project: providing services to taxonomists for standard genome sequencing and annotation.</title>
        <authorList>
            <consortium name="The Broad Institute Genomics Platform"/>
            <consortium name="The Broad Institute Genome Sequencing Center for Infectious Disease"/>
            <person name="Wu L."/>
            <person name="Ma J."/>
        </authorList>
    </citation>
    <scope>NUCLEOTIDE SEQUENCE [LARGE SCALE GENOMIC DNA]</scope>
    <source>
        <strain evidence="5 6">JCM 15914</strain>
    </source>
</reference>
<dbReference type="SMART" id="SM00729">
    <property type="entry name" value="Elp3"/>
    <property type="match status" value="1"/>
</dbReference>
<keyword evidence="3" id="KW-0408">Iron</keyword>
<comment type="subcellular location">
    <subcellularLocation>
        <location evidence="3">Cytoplasm</location>
    </subcellularLocation>
</comment>
<organism evidence="5 6">
    <name type="scientific">Kocuria atrinae</name>
    <dbReference type="NCBI Taxonomy" id="592377"/>
    <lineage>
        <taxon>Bacteria</taxon>
        <taxon>Bacillati</taxon>
        <taxon>Actinomycetota</taxon>
        <taxon>Actinomycetes</taxon>
        <taxon>Micrococcales</taxon>
        <taxon>Micrococcaceae</taxon>
        <taxon>Kocuria</taxon>
    </lineage>
</organism>
<accession>A0ABN2XSZ0</accession>
<dbReference type="PROSITE" id="PS51918">
    <property type="entry name" value="RADICAL_SAM"/>
    <property type="match status" value="1"/>
</dbReference>
<dbReference type="Proteomes" id="UP001500166">
    <property type="component" value="Unassembled WGS sequence"/>
</dbReference>
<keyword evidence="3" id="KW-0411">Iron-sulfur</keyword>
<proteinExistence type="inferred from homology"/>
<evidence type="ECO:0000256" key="2">
    <source>
        <dbReference type="ARBA" id="ARBA00017228"/>
    </source>
</evidence>
<dbReference type="InterPro" id="IPR023404">
    <property type="entry name" value="rSAM_horseshoe"/>
</dbReference>
<comment type="function">
    <text evidence="3">Probably acts as a heme chaperone, transferring heme to an unknown acceptor. Binds one molecule of heme per monomer, possibly covalently. Binds 1 [4Fe-4S] cluster. The cluster is coordinated with 3 cysteines and an exchangeable S-adenosyl-L-methionine.</text>
</comment>
<evidence type="ECO:0000259" key="4">
    <source>
        <dbReference type="PROSITE" id="PS51918"/>
    </source>
</evidence>
<feature type="domain" description="Radical SAM core" evidence="4">
    <location>
        <begin position="23"/>
        <end position="267"/>
    </location>
</feature>
<evidence type="ECO:0000313" key="6">
    <source>
        <dbReference type="Proteomes" id="UP001500166"/>
    </source>
</evidence>
<dbReference type="CDD" id="cd01335">
    <property type="entry name" value="Radical_SAM"/>
    <property type="match status" value="1"/>
</dbReference>
<keyword evidence="3" id="KW-0963">Cytoplasm</keyword>
<keyword evidence="3" id="KW-0479">Metal-binding</keyword>
<dbReference type="Gene3D" id="3.80.30.20">
    <property type="entry name" value="tm_1862 like domain"/>
    <property type="match status" value="1"/>
</dbReference>
<dbReference type="SFLD" id="SFLDF00562">
    <property type="entry name" value="HemN-like__clustered_with_heat"/>
    <property type="match status" value="1"/>
</dbReference>
<comment type="caution">
    <text evidence="5">The sequence shown here is derived from an EMBL/GenBank/DDBJ whole genome shotgun (WGS) entry which is preliminary data.</text>
</comment>
<evidence type="ECO:0000313" key="5">
    <source>
        <dbReference type="EMBL" id="GAA2116143.1"/>
    </source>
</evidence>
<dbReference type="EMBL" id="BAAAQA010000015">
    <property type="protein sequence ID" value="GAA2116143.1"/>
    <property type="molecule type" value="Genomic_DNA"/>
</dbReference>
<keyword evidence="3" id="KW-0004">4Fe-4S</keyword>
<dbReference type="NCBIfam" id="TIGR00539">
    <property type="entry name" value="hemN_rel"/>
    <property type="match status" value="1"/>
</dbReference>
<dbReference type="InterPro" id="IPR007197">
    <property type="entry name" value="rSAM"/>
</dbReference>
<sequence>MPAQPEGDPAPADGSLPLSAVARAGDRTLSLYVHVPFCAVRCGYCDFNTYTMSQLGPDVSREDYHHDAAAEVRFGRSVLDAAGAPPRPLHSVFFGGGTPTLLPAENLADVLTQAKESFGLAPDAEITVEANPDSVTDRTFEILAAAGVTRVSFGMQSAVPHVLKVLERTHTPANVPLAVAGARKAGLSASVDLIYGTPGESVSDWQRSVETALELEPDHISAYSLIIEDGTKLAAQIRRGEVPEVDPDDQAEKYIVADRLLREAGFEWYEVSNWSRANDGRSAEQNRSAHNIAYWRNQDWWGIGPGAHSHMDGVRWWNIKHPLPYTNKIRGGVSPAVGRETLDQDTQYLEHVMLGIRIREGLDVSSLRPEGRNAVAGLIADGWVDGKAAIAGRVILTGQGRLMADAVTRRLLDW</sequence>